<keyword evidence="1" id="KW-0456">Lyase</keyword>
<evidence type="ECO:0000313" key="2">
    <source>
        <dbReference type="EMBL" id="ABQ27758.1"/>
    </source>
</evidence>
<evidence type="ECO:0000256" key="1">
    <source>
        <dbReference type="ARBA" id="ARBA00023239"/>
    </source>
</evidence>
<dbReference type="STRING" id="351605.Gura_3604"/>
<dbReference type="Gene3D" id="3.10.129.10">
    <property type="entry name" value="Hotdog Thioesterase"/>
    <property type="match status" value="1"/>
</dbReference>
<dbReference type="GO" id="GO:0016829">
    <property type="term" value="F:lyase activity"/>
    <property type="evidence" value="ECO:0007669"/>
    <property type="project" value="UniProtKB-KW"/>
</dbReference>
<dbReference type="InterPro" id="IPR013114">
    <property type="entry name" value="FabA_FabZ"/>
</dbReference>
<dbReference type="EMBL" id="CP000698">
    <property type="protein sequence ID" value="ABQ27758.1"/>
    <property type="molecule type" value="Genomic_DNA"/>
</dbReference>
<dbReference type="AlphaFoldDB" id="A5G7J0"/>
<protein>
    <submittedName>
        <fullName evidence="2">Beta-hydroxyacyl-(Acyl-carrier-protein) dehydratase, FabA/FabZ</fullName>
    </submittedName>
</protein>
<sequence length="137" mass="14018">MPSISGEATLFNPDPSHYLPHRSPFLFVDRIITLEPGVCATGEVVVTAGCGCFPPVLLLESMAQLGGIAAGQQEGAGGVLAAIERGELPAAVPAGARLLVATRIVKSFGTLHLVEGEVRSEGKVIASATLTLAVGKM</sequence>
<proteinExistence type="predicted"/>
<name>A5G7J0_GEOUR</name>
<dbReference type="InterPro" id="IPR029069">
    <property type="entry name" value="HotDog_dom_sf"/>
</dbReference>
<dbReference type="Proteomes" id="UP000006695">
    <property type="component" value="Chromosome"/>
</dbReference>
<dbReference type="RefSeq" id="WP_011940413.1">
    <property type="nucleotide sequence ID" value="NC_009483.1"/>
</dbReference>
<organism evidence="2 3">
    <name type="scientific">Geotalea uraniireducens (strain Rf4)</name>
    <name type="common">Geobacter uraniireducens</name>
    <dbReference type="NCBI Taxonomy" id="351605"/>
    <lineage>
        <taxon>Bacteria</taxon>
        <taxon>Pseudomonadati</taxon>
        <taxon>Thermodesulfobacteriota</taxon>
        <taxon>Desulfuromonadia</taxon>
        <taxon>Geobacterales</taxon>
        <taxon>Geobacteraceae</taxon>
        <taxon>Geotalea</taxon>
    </lineage>
</organism>
<dbReference type="OrthoDB" id="826697at2"/>
<dbReference type="PANTHER" id="PTHR30272">
    <property type="entry name" value="3-HYDROXYACYL-[ACYL-CARRIER-PROTEIN] DEHYDRATASE"/>
    <property type="match status" value="1"/>
</dbReference>
<keyword evidence="3" id="KW-1185">Reference proteome</keyword>
<dbReference type="HOGENOM" id="CLU_078912_3_0_7"/>
<dbReference type="SUPFAM" id="SSF54637">
    <property type="entry name" value="Thioesterase/thiol ester dehydrase-isomerase"/>
    <property type="match status" value="1"/>
</dbReference>
<dbReference type="PANTHER" id="PTHR30272:SF1">
    <property type="entry name" value="3-HYDROXYACYL-[ACYL-CARRIER-PROTEIN] DEHYDRATASE"/>
    <property type="match status" value="1"/>
</dbReference>
<gene>
    <name evidence="2" type="ordered locus">Gura_3604</name>
</gene>
<accession>A5G7J0</accession>
<evidence type="ECO:0000313" key="3">
    <source>
        <dbReference type="Proteomes" id="UP000006695"/>
    </source>
</evidence>
<reference evidence="2 3" key="1">
    <citation type="submission" date="2007-05" db="EMBL/GenBank/DDBJ databases">
        <title>Complete sequence of Geobacter uraniireducens Rf4.</title>
        <authorList>
            <consortium name="US DOE Joint Genome Institute"/>
            <person name="Copeland A."/>
            <person name="Lucas S."/>
            <person name="Lapidus A."/>
            <person name="Barry K."/>
            <person name="Detter J.C."/>
            <person name="Glavina del Rio T."/>
            <person name="Hammon N."/>
            <person name="Israni S."/>
            <person name="Dalin E."/>
            <person name="Tice H."/>
            <person name="Pitluck S."/>
            <person name="Chertkov O."/>
            <person name="Brettin T."/>
            <person name="Bruce D."/>
            <person name="Han C."/>
            <person name="Schmutz J."/>
            <person name="Larimer F."/>
            <person name="Land M."/>
            <person name="Hauser L."/>
            <person name="Kyrpides N."/>
            <person name="Mikhailova N."/>
            <person name="Shelobolina E."/>
            <person name="Aklujkar M."/>
            <person name="Lovley D."/>
            <person name="Richardson P."/>
        </authorList>
    </citation>
    <scope>NUCLEOTIDE SEQUENCE [LARGE SCALE GENOMIC DNA]</scope>
    <source>
        <strain evidence="2 3">Rf4</strain>
    </source>
</reference>
<dbReference type="KEGG" id="gur:Gura_3604"/>